<dbReference type="SMR" id="G5A196"/>
<dbReference type="RefSeq" id="XP_009533442.1">
    <property type="nucleotide sequence ID" value="XM_009535147.1"/>
</dbReference>
<evidence type="ECO:0000313" key="3">
    <source>
        <dbReference type="Proteomes" id="UP000002640"/>
    </source>
</evidence>
<keyword evidence="3" id="KW-1185">Reference proteome</keyword>
<feature type="non-terminal residue" evidence="2">
    <location>
        <position position="322"/>
    </location>
</feature>
<evidence type="ECO:0000256" key="1">
    <source>
        <dbReference type="SAM" id="MobiDB-lite"/>
    </source>
</evidence>
<sequence length="322" mass="36795">YRERQRQEKESLKQQVGKLTVQSKGLQKAKERNKSTLSASWESMTKRQLQARLSAEAEQRRFFTAIDSQAALIHELRDFMHELTSKESKNLLDGDTRHRHKRVRIEPSDAAFYEAYVQELDAMYAKTDAVLSSCALDTTTAGWDDPKQQWREEGKGGFYMFVDKQIVPFGFKETSDTLWEVGRLLHRQEDRQVYHGIPNTVAFKFRNTAQLNSSRVVSVLQHVVSRRYDDDGKMVIVWRSFTEGEGLFTGMHADETGWCVTTPLLSSPLPGTLLRVVMRHVPMHFDSASTQGDSSKQFTALMLETGTEDAVQVTNALEKLLL</sequence>
<protein>
    <recommendedName>
        <fullName evidence="4">START domain-containing protein</fullName>
    </recommendedName>
</protein>
<feature type="non-terminal residue" evidence="2">
    <location>
        <position position="1"/>
    </location>
</feature>
<evidence type="ECO:0008006" key="4">
    <source>
        <dbReference type="Google" id="ProtNLM"/>
    </source>
</evidence>
<name>G5A196_PHYSP</name>
<accession>G5A196</accession>
<dbReference type="Proteomes" id="UP000002640">
    <property type="component" value="Unassembled WGS sequence"/>
</dbReference>
<dbReference type="GeneID" id="20651347"/>
<proteinExistence type="predicted"/>
<dbReference type="OMA" id="LVEWGSE"/>
<feature type="region of interest" description="Disordered" evidence="1">
    <location>
        <begin position="1"/>
        <end position="41"/>
    </location>
</feature>
<feature type="compositionally biased region" description="Basic and acidic residues" evidence="1">
    <location>
        <begin position="1"/>
        <end position="12"/>
    </location>
</feature>
<gene>
    <name evidence="2" type="ORF">PHYSODRAFT_403496</name>
</gene>
<dbReference type="AlphaFoldDB" id="G5A196"/>
<dbReference type="InParanoid" id="G5A196"/>
<organism evidence="2 3">
    <name type="scientific">Phytophthora sojae (strain P6497)</name>
    <name type="common">Soybean stem and root rot agent</name>
    <name type="synonym">Phytophthora megasperma f. sp. glycines</name>
    <dbReference type="NCBI Taxonomy" id="1094619"/>
    <lineage>
        <taxon>Eukaryota</taxon>
        <taxon>Sar</taxon>
        <taxon>Stramenopiles</taxon>
        <taxon>Oomycota</taxon>
        <taxon>Peronosporomycetes</taxon>
        <taxon>Peronosporales</taxon>
        <taxon>Peronosporaceae</taxon>
        <taxon>Phytophthora</taxon>
    </lineage>
</organism>
<dbReference type="EMBL" id="JH159158">
    <property type="protein sequence ID" value="EGZ10697.1"/>
    <property type="molecule type" value="Genomic_DNA"/>
</dbReference>
<dbReference type="KEGG" id="psoj:PHYSODRAFT_403496"/>
<reference evidence="2 3" key="1">
    <citation type="journal article" date="2006" name="Science">
        <title>Phytophthora genome sequences uncover evolutionary origins and mechanisms of pathogenesis.</title>
        <authorList>
            <person name="Tyler B.M."/>
            <person name="Tripathy S."/>
            <person name="Zhang X."/>
            <person name="Dehal P."/>
            <person name="Jiang R.H."/>
            <person name="Aerts A."/>
            <person name="Arredondo F.D."/>
            <person name="Baxter L."/>
            <person name="Bensasson D."/>
            <person name="Beynon J.L."/>
            <person name="Chapman J."/>
            <person name="Damasceno C.M."/>
            <person name="Dorrance A.E."/>
            <person name="Dou D."/>
            <person name="Dickerman A.W."/>
            <person name="Dubchak I.L."/>
            <person name="Garbelotto M."/>
            <person name="Gijzen M."/>
            <person name="Gordon S.G."/>
            <person name="Govers F."/>
            <person name="Grunwald N.J."/>
            <person name="Huang W."/>
            <person name="Ivors K.L."/>
            <person name="Jones R.W."/>
            <person name="Kamoun S."/>
            <person name="Krampis K."/>
            <person name="Lamour K.H."/>
            <person name="Lee M.K."/>
            <person name="McDonald W.H."/>
            <person name="Medina M."/>
            <person name="Meijer H.J."/>
            <person name="Nordberg E.K."/>
            <person name="Maclean D.J."/>
            <person name="Ospina-Giraldo M.D."/>
            <person name="Morris P.F."/>
            <person name="Phuntumart V."/>
            <person name="Putnam N.H."/>
            <person name="Rash S."/>
            <person name="Rose J.K."/>
            <person name="Sakihama Y."/>
            <person name="Salamov A.A."/>
            <person name="Savidor A."/>
            <person name="Scheuring C.F."/>
            <person name="Smith B.M."/>
            <person name="Sobral B.W."/>
            <person name="Terry A."/>
            <person name="Torto-Alalibo T.A."/>
            <person name="Win J."/>
            <person name="Xu Z."/>
            <person name="Zhang H."/>
            <person name="Grigoriev I.V."/>
            <person name="Rokhsar D.S."/>
            <person name="Boore J.L."/>
        </authorList>
    </citation>
    <scope>NUCLEOTIDE SEQUENCE [LARGE SCALE GENOMIC DNA]</scope>
    <source>
        <strain evidence="2 3">P6497</strain>
    </source>
</reference>
<evidence type="ECO:0000313" key="2">
    <source>
        <dbReference type="EMBL" id="EGZ10697.1"/>
    </source>
</evidence>